<protein>
    <recommendedName>
        <fullName evidence="10">Major facilitator superfamily (MFS) profile domain-containing protein</fullName>
    </recommendedName>
</protein>
<dbReference type="PROSITE" id="PS00217">
    <property type="entry name" value="SUGAR_TRANSPORT_2"/>
    <property type="match status" value="1"/>
</dbReference>
<dbReference type="PANTHER" id="PTHR48021">
    <property type="match status" value="1"/>
</dbReference>
<dbReference type="GO" id="GO:0005886">
    <property type="term" value="C:plasma membrane"/>
    <property type="evidence" value="ECO:0007669"/>
    <property type="project" value="UniProtKB-SubCell"/>
</dbReference>
<dbReference type="Proteomes" id="UP000007110">
    <property type="component" value="Unassembled WGS sequence"/>
</dbReference>
<dbReference type="PROSITE" id="PS00216">
    <property type="entry name" value="SUGAR_TRANSPORT_1"/>
    <property type="match status" value="1"/>
</dbReference>
<feature type="region of interest" description="Disordered" evidence="8">
    <location>
        <begin position="1"/>
        <end position="38"/>
    </location>
</feature>
<feature type="transmembrane region" description="Helical" evidence="9">
    <location>
        <begin position="448"/>
        <end position="466"/>
    </location>
</feature>
<dbReference type="SUPFAM" id="SSF103473">
    <property type="entry name" value="MFS general substrate transporter"/>
    <property type="match status" value="1"/>
</dbReference>
<evidence type="ECO:0000256" key="9">
    <source>
        <dbReference type="SAM" id="Phobius"/>
    </source>
</evidence>
<sequence length="489" mass="53093">MEAPSENMDSKDVPQVQIRDTESLIPRDDNGERKPLVTSTKGQNASLYFIVALVLQAPLVTGFAIGYSSPALPKIAFPTSDEESWFGSLLNIGAMVGGPVAGFLLQCGGRKLTIMATGIPFITGWVLIGTASNEHVINLYCGRILTGMGCGMACLAVPNYIAEVAPPNLRGFLGSSFQVAVTIGILLVYCLGIPITYSWLALTGAALTALLVVTVVMVPETPRYLLMKRLKNQAMLVLRRLRGPMVDVEFECREIEDALGASDDKFRWSEFSRPYLYKPLLISLVLMFVQQFSGINAVMFYTVSIFESAAPSLDPNVATVIVGAVQVAFTCVAAVLMDKVGRKALLITGAIGLAVSSATFGLYYQVTGDDVEKQHKLSAMSLVSIIVYIISFSLAWGPIPWLIMSEIFPSKARGVASGIATAFNWGCAFIVTKEFAHMQETLTKQGIFWFYGGICLLGAIFVFFFVPETKGRSLEEIEASFAGNERRSR</sequence>
<dbReference type="InterPro" id="IPR036259">
    <property type="entry name" value="MFS_trans_sf"/>
</dbReference>
<dbReference type="RefSeq" id="XP_030830812.1">
    <property type="nucleotide sequence ID" value="XM_030974952.1"/>
</dbReference>
<feature type="transmembrane region" description="Helical" evidence="9">
    <location>
        <begin position="195"/>
        <end position="218"/>
    </location>
</feature>
<dbReference type="EnsemblMetazoa" id="XM_030974952">
    <property type="protein sequence ID" value="XP_030830812"/>
    <property type="gene ID" value="LOC115918354"/>
</dbReference>
<feature type="transmembrane region" description="Helical" evidence="9">
    <location>
        <begin position="317"/>
        <end position="337"/>
    </location>
</feature>
<dbReference type="GO" id="GO:0022857">
    <property type="term" value="F:transmembrane transporter activity"/>
    <property type="evidence" value="ECO:0000318"/>
    <property type="project" value="GO_Central"/>
</dbReference>
<evidence type="ECO:0000256" key="8">
    <source>
        <dbReference type="SAM" id="MobiDB-lite"/>
    </source>
</evidence>
<evidence type="ECO:0000256" key="2">
    <source>
        <dbReference type="ARBA" id="ARBA00022475"/>
    </source>
</evidence>
<feature type="compositionally biased region" description="Basic and acidic residues" evidence="8">
    <location>
        <begin position="19"/>
        <end position="35"/>
    </location>
</feature>
<dbReference type="InterPro" id="IPR020846">
    <property type="entry name" value="MFS_dom"/>
</dbReference>
<dbReference type="InterPro" id="IPR005828">
    <property type="entry name" value="MFS_sugar_transport-like"/>
</dbReference>
<dbReference type="GeneID" id="115918354"/>
<dbReference type="AlphaFoldDB" id="A0A7M7N3Z3"/>
<keyword evidence="12" id="KW-1185">Reference proteome</keyword>
<feature type="transmembrane region" description="Helical" evidence="9">
    <location>
        <begin position="415"/>
        <end position="436"/>
    </location>
</feature>
<reference evidence="12" key="1">
    <citation type="submission" date="2015-02" db="EMBL/GenBank/DDBJ databases">
        <title>Genome sequencing for Strongylocentrotus purpuratus.</title>
        <authorList>
            <person name="Murali S."/>
            <person name="Liu Y."/>
            <person name="Vee V."/>
            <person name="English A."/>
            <person name="Wang M."/>
            <person name="Skinner E."/>
            <person name="Han Y."/>
            <person name="Muzny D.M."/>
            <person name="Worley K.C."/>
            <person name="Gibbs R.A."/>
        </authorList>
    </citation>
    <scope>NUCLEOTIDE SEQUENCE</scope>
</reference>
<dbReference type="FunFam" id="1.20.1250.20:FF:000055">
    <property type="entry name" value="Facilitated trehalose transporter Tret1-2 homolog"/>
    <property type="match status" value="1"/>
</dbReference>
<dbReference type="GO" id="GO:0016020">
    <property type="term" value="C:membrane"/>
    <property type="evidence" value="ECO:0000318"/>
    <property type="project" value="GO_Central"/>
</dbReference>
<accession>A0A7M7N3Z3</accession>
<evidence type="ECO:0000259" key="10">
    <source>
        <dbReference type="PROSITE" id="PS50850"/>
    </source>
</evidence>
<feature type="transmembrane region" description="Helical" evidence="9">
    <location>
        <begin position="45"/>
        <end position="65"/>
    </location>
</feature>
<dbReference type="KEGG" id="spu:115918354"/>
<keyword evidence="2" id="KW-1003">Cell membrane</keyword>
<dbReference type="GO" id="GO:0051119">
    <property type="term" value="F:sugar transmembrane transporter activity"/>
    <property type="evidence" value="ECO:0007669"/>
    <property type="project" value="InterPro"/>
</dbReference>
<dbReference type="KEGG" id="spu:582285"/>
<feature type="transmembrane region" description="Helical" evidence="9">
    <location>
        <begin position="378"/>
        <end position="403"/>
    </location>
</feature>
<evidence type="ECO:0000256" key="1">
    <source>
        <dbReference type="ARBA" id="ARBA00004651"/>
    </source>
</evidence>
<comment type="similarity">
    <text evidence="7">Belongs to the major facilitator superfamily. Sugar transporter (TC 2.A.1.1) family.</text>
</comment>
<comment type="subcellular location">
    <subcellularLocation>
        <location evidence="1">Cell membrane</location>
        <topology evidence="1">Multi-pass membrane protein</topology>
    </subcellularLocation>
</comment>
<dbReference type="PANTHER" id="PTHR48021:SF1">
    <property type="entry name" value="GH07001P-RELATED"/>
    <property type="match status" value="1"/>
</dbReference>
<feature type="transmembrane region" description="Helical" evidence="9">
    <location>
        <begin position="344"/>
        <end position="366"/>
    </location>
</feature>
<feature type="domain" description="Major facilitator superfamily (MFS) profile" evidence="10">
    <location>
        <begin position="46"/>
        <end position="470"/>
    </location>
</feature>
<dbReference type="GO" id="GO:0055085">
    <property type="term" value="P:transmembrane transport"/>
    <property type="evidence" value="ECO:0000318"/>
    <property type="project" value="GO_Central"/>
</dbReference>
<keyword evidence="5 9" id="KW-0472">Membrane</keyword>
<keyword evidence="7" id="KW-0813">Transport</keyword>
<evidence type="ECO:0000256" key="3">
    <source>
        <dbReference type="ARBA" id="ARBA00022692"/>
    </source>
</evidence>
<dbReference type="InterPro" id="IPR003663">
    <property type="entry name" value="Sugar/inositol_transpt"/>
</dbReference>
<dbReference type="InParanoid" id="A0A7M7N3Z3"/>
<dbReference type="PRINTS" id="PR00171">
    <property type="entry name" value="SUGRTRNSPORT"/>
</dbReference>
<dbReference type="RefSeq" id="XP_787337.4">
    <property type="nucleotide sequence ID" value="XM_782244.5"/>
</dbReference>
<reference evidence="11" key="2">
    <citation type="submission" date="2021-01" db="UniProtKB">
        <authorList>
            <consortium name="EnsemblMetazoa"/>
        </authorList>
    </citation>
    <scope>IDENTIFICATION</scope>
</reference>
<organism evidence="11 12">
    <name type="scientific">Strongylocentrotus purpuratus</name>
    <name type="common">Purple sea urchin</name>
    <dbReference type="NCBI Taxonomy" id="7668"/>
    <lineage>
        <taxon>Eukaryota</taxon>
        <taxon>Metazoa</taxon>
        <taxon>Echinodermata</taxon>
        <taxon>Eleutherozoa</taxon>
        <taxon>Echinozoa</taxon>
        <taxon>Echinoidea</taxon>
        <taxon>Euechinoidea</taxon>
        <taxon>Echinacea</taxon>
        <taxon>Camarodonta</taxon>
        <taxon>Echinidea</taxon>
        <taxon>Strongylocentrotidae</taxon>
        <taxon>Strongylocentrotus</taxon>
    </lineage>
</organism>
<dbReference type="GeneID" id="582285"/>
<feature type="transmembrane region" description="Helical" evidence="9">
    <location>
        <begin position="112"/>
        <end position="131"/>
    </location>
</feature>
<keyword evidence="4 9" id="KW-1133">Transmembrane helix</keyword>
<dbReference type="InterPro" id="IPR005829">
    <property type="entry name" value="Sugar_transporter_CS"/>
</dbReference>
<feature type="transmembrane region" description="Helical" evidence="9">
    <location>
        <begin position="169"/>
        <end position="189"/>
    </location>
</feature>
<evidence type="ECO:0000313" key="12">
    <source>
        <dbReference type="Proteomes" id="UP000007110"/>
    </source>
</evidence>
<dbReference type="InterPro" id="IPR050549">
    <property type="entry name" value="MFS_Trehalose_Transporter"/>
</dbReference>
<dbReference type="CDD" id="cd17358">
    <property type="entry name" value="MFS_GLUT6_8_Class3_like"/>
    <property type="match status" value="1"/>
</dbReference>
<evidence type="ECO:0000313" key="11">
    <source>
        <dbReference type="EnsemblMetazoa" id="XP_030830812"/>
    </source>
</evidence>
<dbReference type="Pfam" id="PF00083">
    <property type="entry name" value="Sugar_tr"/>
    <property type="match status" value="1"/>
</dbReference>
<evidence type="ECO:0000256" key="5">
    <source>
        <dbReference type="ARBA" id="ARBA00023136"/>
    </source>
</evidence>
<dbReference type="InterPro" id="IPR044775">
    <property type="entry name" value="MFS_ERD6/Tret1-like"/>
</dbReference>
<feature type="transmembrane region" description="Helical" evidence="9">
    <location>
        <begin position="280"/>
        <end position="305"/>
    </location>
</feature>
<dbReference type="PROSITE" id="PS50850">
    <property type="entry name" value="MFS"/>
    <property type="match status" value="1"/>
</dbReference>
<evidence type="ECO:0000256" key="7">
    <source>
        <dbReference type="RuleBase" id="RU003346"/>
    </source>
</evidence>
<evidence type="ECO:0000256" key="6">
    <source>
        <dbReference type="ARBA" id="ARBA00023180"/>
    </source>
</evidence>
<keyword evidence="3 9" id="KW-0812">Transmembrane</keyword>
<feature type="transmembrane region" description="Helical" evidence="9">
    <location>
        <begin position="85"/>
        <end position="105"/>
    </location>
</feature>
<name>A0A7M7N3Z3_STRPU</name>
<dbReference type="OMA" id="YWIDYGT"/>
<dbReference type="NCBIfam" id="TIGR00879">
    <property type="entry name" value="SP"/>
    <property type="match status" value="1"/>
</dbReference>
<keyword evidence="6" id="KW-0325">Glycoprotein</keyword>
<evidence type="ECO:0000256" key="4">
    <source>
        <dbReference type="ARBA" id="ARBA00022989"/>
    </source>
</evidence>
<dbReference type="OrthoDB" id="6612291at2759"/>
<dbReference type="Gene3D" id="1.20.1250.20">
    <property type="entry name" value="MFS general substrate transporter like domains"/>
    <property type="match status" value="1"/>
</dbReference>
<proteinExistence type="inferred from homology"/>
<feature type="transmembrane region" description="Helical" evidence="9">
    <location>
        <begin position="137"/>
        <end position="157"/>
    </location>
</feature>